<dbReference type="RefSeq" id="WP_109201713.1">
    <property type="nucleotide sequence ID" value="NZ_QEWS01000004.1"/>
</dbReference>
<evidence type="ECO:0000313" key="2">
    <source>
        <dbReference type="EMBL" id="PWD92611.1"/>
    </source>
</evidence>
<accession>A0A2U2AQU7</accession>
<evidence type="ECO:0000313" key="4">
    <source>
        <dbReference type="Proteomes" id="UP000245217"/>
    </source>
</evidence>
<evidence type="ECO:0000313" key="1">
    <source>
        <dbReference type="EMBL" id="PWD86239.1"/>
    </source>
</evidence>
<comment type="caution">
    <text evidence="1">The sequence shown here is derived from an EMBL/GenBank/DDBJ whole genome shotgun (WGS) entry which is preliminary data.</text>
</comment>
<dbReference type="Proteomes" id="UP000245217">
    <property type="component" value="Unassembled WGS sequence"/>
</dbReference>
<keyword evidence="4" id="KW-1185">Reference proteome</keyword>
<dbReference type="EMBL" id="QEWV01000004">
    <property type="protein sequence ID" value="PWD92611.1"/>
    <property type="molecule type" value="Genomic_DNA"/>
</dbReference>
<dbReference type="OrthoDB" id="6459493at2"/>
<protein>
    <submittedName>
        <fullName evidence="1">Uncharacterized protein</fullName>
    </submittedName>
</protein>
<sequence>MSNAVLKDQYIDIPARDKSKIAKPRPAKGFTCNHEHQARKASEISFKDHKNTFYLLAEV</sequence>
<evidence type="ECO:0000313" key="3">
    <source>
        <dbReference type="Proteomes" id="UP000245059"/>
    </source>
</evidence>
<reference evidence="1" key="1">
    <citation type="journal article" date="2018" name="Genome Announc.">
        <title>Ignatzschineria cameli sp. nov., isolated from necrotic foot tissue of dromedaries (Camelus dromedarius) and associated maggots (Wohlfahrtia species) in Dubai.</title>
        <authorList>
            <person name="Tsang C.C."/>
            <person name="Tang J.Y."/>
            <person name="Fong J.Y."/>
            <person name="Kinne J."/>
            <person name="Lee H.H."/>
            <person name="Joseph M."/>
            <person name="Jose S."/>
            <person name="Schuster R.K."/>
            <person name="Tang Y."/>
            <person name="Sivakumar S."/>
            <person name="Chen J.H."/>
            <person name="Teng J.L."/>
            <person name="Lau S.K."/>
            <person name="Wernery U."/>
            <person name="Woo P.C."/>
        </authorList>
    </citation>
    <scope>NUCLEOTIDE SEQUENCE</scope>
    <source>
        <strain evidence="1">UAE-HKU57</strain>
        <strain evidence="2">UAE-HKU58</strain>
    </source>
</reference>
<dbReference type="Proteomes" id="UP000245059">
    <property type="component" value="Unassembled WGS sequence"/>
</dbReference>
<gene>
    <name evidence="1" type="ORF">DC077_05725</name>
    <name evidence="2" type="ORF">DC078_06200</name>
</gene>
<name>A0A2U2AQU7_9GAMM</name>
<dbReference type="EMBL" id="QEWW01000003">
    <property type="protein sequence ID" value="PWD86239.1"/>
    <property type="molecule type" value="Genomic_DNA"/>
</dbReference>
<reference evidence="3 4" key="2">
    <citation type="submission" date="2018-05" db="EMBL/GenBank/DDBJ databases">
        <title>Ignatzschineria dubaiensis sp. nov., isolated from necrotic foot tissues of dromedaries (Camelus dromedarius) and associated maggots in Dubai, United Arab Emirates.</title>
        <authorList>
            <person name="Tsang C.C."/>
            <person name="Tang J.Y.M."/>
            <person name="Fong J.Y.H."/>
            <person name="Kinne J."/>
            <person name="Lee H.H."/>
            <person name="Joseph M."/>
            <person name="Jose S."/>
            <person name="Schuster R.K."/>
            <person name="Tang Y."/>
            <person name="Sivakumar S."/>
            <person name="Chen J.H.K."/>
            <person name="Teng J.L.L."/>
            <person name="Lau S.K.P."/>
            <person name="Wernery U."/>
            <person name="Woo P.C.Y."/>
        </authorList>
    </citation>
    <scope>NUCLEOTIDE SEQUENCE [LARGE SCALE GENOMIC DNA]</scope>
    <source>
        <strain evidence="3">UAE-HKU57</strain>
        <strain evidence="4">UAE-HKU58</strain>
    </source>
</reference>
<proteinExistence type="predicted"/>
<organism evidence="1 3">
    <name type="scientific">Ignatzschineria cameli</name>
    <dbReference type="NCBI Taxonomy" id="2182793"/>
    <lineage>
        <taxon>Bacteria</taxon>
        <taxon>Pseudomonadati</taxon>
        <taxon>Pseudomonadota</taxon>
        <taxon>Gammaproteobacteria</taxon>
        <taxon>Cardiobacteriales</taxon>
        <taxon>Ignatzschineriaceae</taxon>
        <taxon>Ignatzschineria</taxon>
    </lineage>
</organism>
<dbReference type="AlphaFoldDB" id="A0A2U2AQU7"/>